<dbReference type="HOGENOM" id="CLU_041940_0_2_1"/>
<evidence type="ECO:0000256" key="2">
    <source>
        <dbReference type="ARBA" id="ARBA00022737"/>
    </source>
</evidence>
<dbReference type="Gene3D" id="2.130.10.10">
    <property type="entry name" value="YVTN repeat-like/Quinoprotein amine dehydrogenase"/>
    <property type="match status" value="2"/>
</dbReference>
<accession>A0A0C3C875</accession>
<dbReference type="InterPro" id="IPR015943">
    <property type="entry name" value="WD40/YVTN_repeat-like_dom_sf"/>
</dbReference>
<keyword evidence="1" id="KW-0853">WD repeat</keyword>
<evidence type="ECO:0000256" key="3">
    <source>
        <dbReference type="ARBA" id="ARBA00037931"/>
    </source>
</evidence>
<feature type="compositionally biased region" description="Acidic residues" evidence="5">
    <location>
        <begin position="335"/>
        <end position="349"/>
    </location>
</feature>
<dbReference type="OrthoDB" id="7668193at2759"/>
<organism evidence="6 7">
    <name type="scientific">Hebeloma cylindrosporum</name>
    <dbReference type="NCBI Taxonomy" id="76867"/>
    <lineage>
        <taxon>Eukaryota</taxon>
        <taxon>Fungi</taxon>
        <taxon>Dikarya</taxon>
        <taxon>Basidiomycota</taxon>
        <taxon>Agaricomycotina</taxon>
        <taxon>Agaricomycetes</taxon>
        <taxon>Agaricomycetidae</taxon>
        <taxon>Agaricales</taxon>
        <taxon>Agaricineae</taxon>
        <taxon>Hymenogastraceae</taxon>
        <taxon>Hebeloma</taxon>
    </lineage>
</organism>
<keyword evidence="7" id="KW-1185">Reference proteome</keyword>
<keyword evidence="2" id="KW-0677">Repeat</keyword>
<dbReference type="STRING" id="686832.A0A0C3C875"/>
<dbReference type="InterPro" id="IPR036322">
    <property type="entry name" value="WD40_repeat_dom_sf"/>
</dbReference>
<proteinExistence type="inferred from homology"/>
<dbReference type="PANTHER" id="PTHR19854:SF1">
    <property type="entry name" value="GUANINE NUCLEOTIDE-BINDING PROTEIN SUBUNIT BETA-LIKE PROTEIN 1"/>
    <property type="match status" value="1"/>
</dbReference>
<reference evidence="7" key="2">
    <citation type="submission" date="2015-01" db="EMBL/GenBank/DDBJ databases">
        <title>Evolutionary Origins and Diversification of the Mycorrhizal Mutualists.</title>
        <authorList>
            <consortium name="DOE Joint Genome Institute"/>
            <consortium name="Mycorrhizal Genomics Consortium"/>
            <person name="Kohler A."/>
            <person name="Kuo A."/>
            <person name="Nagy L.G."/>
            <person name="Floudas D."/>
            <person name="Copeland A."/>
            <person name="Barry K.W."/>
            <person name="Cichocki N."/>
            <person name="Veneault-Fourrey C."/>
            <person name="LaButti K."/>
            <person name="Lindquist E.A."/>
            <person name="Lipzen A."/>
            <person name="Lundell T."/>
            <person name="Morin E."/>
            <person name="Murat C."/>
            <person name="Riley R."/>
            <person name="Ohm R."/>
            <person name="Sun H."/>
            <person name="Tunlid A."/>
            <person name="Henrissat B."/>
            <person name="Grigoriev I.V."/>
            <person name="Hibbett D.S."/>
            <person name="Martin F."/>
        </authorList>
    </citation>
    <scope>NUCLEOTIDE SEQUENCE [LARGE SCALE GENOMIC DNA]</scope>
    <source>
        <strain evidence="7">h7</strain>
    </source>
</reference>
<protein>
    <recommendedName>
        <fullName evidence="4">ASTRA-associated protein 1</fullName>
    </recommendedName>
</protein>
<gene>
    <name evidence="6" type="ORF">M413DRAFT_28978</name>
</gene>
<dbReference type="PANTHER" id="PTHR19854">
    <property type="entry name" value="TRANSDUCIN BETA-LIKE 3"/>
    <property type="match status" value="1"/>
</dbReference>
<dbReference type="Proteomes" id="UP000053424">
    <property type="component" value="Unassembled WGS sequence"/>
</dbReference>
<evidence type="ECO:0000256" key="5">
    <source>
        <dbReference type="SAM" id="MobiDB-lite"/>
    </source>
</evidence>
<dbReference type="Pfam" id="PF00400">
    <property type="entry name" value="WD40"/>
    <property type="match status" value="2"/>
</dbReference>
<sequence>MEPPTPLHLLRSHSHPISALALSDDNERIYSADTSGKISVTSTRSLRAITTWDAHTDSILGVEEWDKYIVSHGRDNKVHVWLRIEDLPFSSRIGGSAGLPSLPTPSLAYSLDVNALNFCRFSLLNLPTGCDKKGEPKALICLPNLIDSSTADIWHFPSLERVHAAIGQEVKKSIFSADPGGRNTSGKLSLLAAYENGSVVLREYNRKGKEVSIEGEGWDVIWTSKLHVESIMAMRVSRTHDFALTVSADHIIGRYDLIAEKSPTEQRGVAYRTSHPGIGSVAIRDDGKVCAIGGWDGRIRLYSTRSLKPLGTLKYHKSACQCVEFARSMGNTTNLDDESTDPYDDEEMGPEEKLERSRWLIAGAKDNRISIWQLISFQK</sequence>
<evidence type="ECO:0000256" key="4">
    <source>
        <dbReference type="ARBA" id="ARBA00040563"/>
    </source>
</evidence>
<evidence type="ECO:0000313" key="6">
    <source>
        <dbReference type="EMBL" id="KIM39791.1"/>
    </source>
</evidence>
<dbReference type="AlphaFoldDB" id="A0A0C3C875"/>
<evidence type="ECO:0000256" key="1">
    <source>
        <dbReference type="ARBA" id="ARBA00022574"/>
    </source>
</evidence>
<reference evidence="6 7" key="1">
    <citation type="submission" date="2014-04" db="EMBL/GenBank/DDBJ databases">
        <authorList>
            <consortium name="DOE Joint Genome Institute"/>
            <person name="Kuo A."/>
            <person name="Gay G."/>
            <person name="Dore J."/>
            <person name="Kohler A."/>
            <person name="Nagy L.G."/>
            <person name="Floudas D."/>
            <person name="Copeland A."/>
            <person name="Barry K.W."/>
            <person name="Cichocki N."/>
            <person name="Veneault-Fourrey C."/>
            <person name="LaButti K."/>
            <person name="Lindquist E.A."/>
            <person name="Lipzen A."/>
            <person name="Lundell T."/>
            <person name="Morin E."/>
            <person name="Murat C."/>
            <person name="Sun H."/>
            <person name="Tunlid A."/>
            <person name="Henrissat B."/>
            <person name="Grigoriev I.V."/>
            <person name="Hibbett D.S."/>
            <person name="Martin F."/>
            <person name="Nordberg H.P."/>
            <person name="Cantor M.N."/>
            <person name="Hua S.X."/>
        </authorList>
    </citation>
    <scope>NUCLEOTIDE SEQUENCE [LARGE SCALE GENOMIC DNA]</scope>
    <source>
        <strain evidence="7">h7</strain>
    </source>
</reference>
<evidence type="ECO:0000313" key="7">
    <source>
        <dbReference type="Proteomes" id="UP000053424"/>
    </source>
</evidence>
<dbReference type="InterPro" id="IPR001680">
    <property type="entry name" value="WD40_rpt"/>
</dbReference>
<dbReference type="SMART" id="SM00320">
    <property type="entry name" value="WD40"/>
    <property type="match status" value="5"/>
</dbReference>
<name>A0A0C3C875_HEBCY</name>
<dbReference type="EMBL" id="KN831784">
    <property type="protein sequence ID" value="KIM39791.1"/>
    <property type="molecule type" value="Genomic_DNA"/>
</dbReference>
<dbReference type="SUPFAM" id="SSF50978">
    <property type="entry name" value="WD40 repeat-like"/>
    <property type="match status" value="1"/>
</dbReference>
<feature type="region of interest" description="Disordered" evidence="5">
    <location>
        <begin position="331"/>
        <end position="351"/>
    </location>
</feature>
<comment type="similarity">
    <text evidence="3">Belongs to the WD repeat ASA1 family.</text>
</comment>